<feature type="non-terminal residue" evidence="7">
    <location>
        <position position="239"/>
    </location>
</feature>
<keyword evidence="2" id="KW-0479">Metal-binding</keyword>
<keyword evidence="5" id="KW-0472">Membrane</keyword>
<dbReference type="EMBL" id="HG799405">
    <property type="protein sequence ID" value="CDL73012.1"/>
    <property type="molecule type" value="Genomic_DNA"/>
</dbReference>
<dbReference type="PANTHER" id="PTHR43687:SF1">
    <property type="entry name" value="FERREDOXIN III"/>
    <property type="match status" value="1"/>
</dbReference>
<feature type="non-terminal residue" evidence="7">
    <location>
        <position position="1"/>
    </location>
</feature>
<keyword evidence="5" id="KW-0812">Transmembrane</keyword>
<evidence type="ECO:0000256" key="4">
    <source>
        <dbReference type="ARBA" id="ARBA00023014"/>
    </source>
</evidence>
<dbReference type="Pfam" id="PF12838">
    <property type="entry name" value="Fer4_7"/>
    <property type="match status" value="1"/>
</dbReference>
<dbReference type="AlphaFoldDB" id="W1I8K6"/>
<dbReference type="Gene3D" id="3.30.70.20">
    <property type="match status" value="1"/>
</dbReference>
<name>W1I8K6_9PROT</name>
<keyword evidence="5" id="KW-1133">Transmembrane helix</keyword>
<evidence type="ECO:0000256" key="2">
    <source>
        <dbReference type="ARBA" id="ARBA00022723"/>
    </source>
</evidence>
<dbReference type="PANTHER" id="PTHR43687">
    <property type="entry name" value="ADENYLYLSULFATE REDUCTASE, BETA SUBUNIT"/>
    <property type="match status" value="1"/>
</dbReference>
<feature type="domain" description="4Fe-4S ferredoxin-type" evidence="6">
    <location>
        <begin position="24"/>
        <end position="54"/>
    </location>
</feature>
<gene>
    <name evidence="7" type="primary">fdxA</name>
</gene>
<dbReference type="InterPro" id="IPR017900">
    <property type="entry name" value="4Fe4S_Fe_S_CS"/>
</dbReference>
<keyword evidence="3" id="KW-0408">Iron</keyword>
<dbReference type="GO" id="GO:0051539">
    <property type="term" value="F:4 iron, 4 sulfur cluster binding"/>
    <property type="evidence" value="ECO:0007669"/>
    <property type="project" value="UniProtKB-KW"/>
</dbReference>
<dbReference type="PROSITE" id="PS51379">
    <property type="entry name" value="4FE4S_FER_2"/>
    <property type="match status" value="2"/>
</dbReference>
<dbReference type="InterPro" id="IPR017896">
    <property type="entry name" value="4Fe4S_Fe-S-bd"/>
</dbReference>
<dbReference type="SUPFAM" id="SSF54862">
    <property type="entry name" value="4Fe-4S ferredoxins"/>
    <property type="match status" value="1"/>
</dbReference>
<feature type="domain" description="4Fe-4S ferredoxin-type" evidence="6">
    <location>
        <begin position="58"/>
        <end position="87"/>
    </location>
</feature>
<protein>
    <submittedName>
        <fullName evidence="7">Ferredoxin</fullName>
    </submittedName>
</protein>
<dbReference type="InterPro" id="IPR050572">
    <property type="entry name" value="Fe-S_Ferredoxin"/>
</dbReference>
<sequence length="239" mass="26645">KLFLHILPQLNINHIPVPYLEDTPLGSIQASEACTACGDCVDVCPSQALNLKPFGQRFILEFQADCCTGCQQCVSSCPEQAIELLPSISLPSLLQQKARPLVMTQAHKLEFFMPTEQTIAIQFKGQKSKLDKPATMLVRHFTEKEQKIRAIKTLLKFWGIALLCVLIPIAHFILVPLFFIMGIMKAAKLLNKAEDGLHAEGDCPACEQHIQFNLDNNAELPQWLDCPKCSEAVELHHSS</sequence>
<accession>W1I8K6</accession>
<organism evidence="7">
    <name type="scientific">uncultured Pseudomonadota bacterium</name>
    <dbReference type="NCBI Taxonomy" id="153809"/>
    <lineage>
        <taxon>Bacteria</taxon>
        <taxon>Pseudomonadati</taxon>
        <taxon>Pseudomonadota</taxon>
        <taxon>environmental samples</taxon>
    </lineage>
</organism>
<proteinExistence type="predicted"/>
<feature type="transmembrane region" description="Helical" evidence="5">
    <location>
        <begin position="157"/>
        <end position="183"/>
    </location>
</feature>
<reference evidence="7" key="1">
    <citation type="submission" date="2013-11" db="EMBL/GenBank/DDBJ databases">
        <title>The gill chamber epibiosis of deep-sea shrimp Rimicaris exoculata: an in-depth metagenomic investigation and discovery of Zetaproteobacteria.</title>
        <authorList>
            <person name="Jan C."/>
            <person name="Petersen J.M."/>
            <person name="Werner J."/>
            <person name="Teeling H."/>
            <person name="Huang S."/>
            <person name="Glockner F.O."/>
            <person name="Golyshina O.V."/>
            <person name="Dubilier N."/>
            <person name="Golyshin P.N."/>
            <person name="Jebbar M."/>
            <person name="Cambon-Bonavita M.-A."/>
        </authorList>
    </citation>
    <scope>NUCLEOTIDE SEQUENCE</scope>
</reference>
<dbReference type="GO" id="GO:0046872">
    <property type="term" value="F:metal ion binding"/>
    <property type="evidence" value="ECO:0007669"/>
    <property type="project" value="UniProtKB-KW"/>
</dbReference>
<keyword evidence="4" id="KW-0411">Iron-sulfur</keyword>
<evidence type="ECO:0000256" key="1">
    <source>
        <dbReference type="ARBA" id="ARBA00022485"/>
    </source>
</evidence>
<dbReference type="PROSITE" id="PS00198">
    <property type="entry name" value="4FE4S_FER_1"/>
    <property type="match status" value="2"/>
</dbReference>
<evidence type="ECO:0000259" key="6">
    <source>
        <dbReference type="PROSITE" id="PS51379"/>
    </source>
</evidence>
<evidence type="ECO:0000256" key="3">
    <source>
        <dbReference type="ARBA" id="ARBA00023004"/>
    </source>
</evidence>
<evidence type="ECO:0000256" key="5">
    <source>
        <dbReference type="SAM" id="Phobius"/>
    </source>
</evidence>
<evidence type="ECO:0000313" key="7">
    <source>
        <dbReference type="EMBL" id="CDL73012.1"/>
    </source>
</evidence>
<keyword evidence="1" id="KW-0004">4Fe-4S</keyword>